<name>A0A6P5U590_PRUAV</name>
<dbReference type="GO" id="GO:0006508">
    <property type="term" value="P:proteolysis"/>
    <property type="evidence" value="ECO:0007669"/>
    <property type="project" value="UniProtKB-KW"/>
</dbReference>
<reference evidence="6" key="1">
    <citation type="submission" date="2025-08" db="UniProtKB">
        <authorList>
            <consortium name="RefSeq"/>
        </authorList>
    </citation>
    <scope>IDENTIFICATION</scope>
</reference>
<sequence>MEARSREERLKMEARTKQLVEAERENFLSQLSKYIPNFDPSVQKLNTMSQIQGQSPKNPMSDKASCSGALDVRAFQFEEDTAKNGEKHEEMMSGEVEKRVEGKIVEIVEQLELPSSLQSICSYVESTLKPQGKAMTFTIEKEVFGIDRNTFVLHEDITQFAGMEEIGATVVAVYMRCLFDHLKAANMVNMVGFIDPALVSADTGSLTERSRVVFSRLQKTDGEQIFLMPYNPGRHWVLIIVRAKKETIYFLDPLPGNRVVDEEGKNIVNSALKMYNSHIGRVGRKATLWKTLPGTPKQPSSVECGYYVMRFMRDIIKDTSLEFEKMFAKGKDQAPYPQAAIEEVRKEWAEFVCVHME</sequence>
<comment type="similarity">
    <text evidence="1">Belongs to the peptidase C48 family.</text>
</comment>
<evidence type="ECO:0000256" key="3">
    <source>
        <dbReference type="ARBA" id="ARBA00022801"/>
    </source>
</evidence>
<gene>
    <name evidence="6" type="primary">LOC110774212</name>
</gene>
<dbReference type="Pfam" id="PF02902">
    <property type="entry name" value="Peptidase_C48"/>
    <property type="match status" value="1"/>
</dbReference>
<dbReference type="KEGG" id="pavi:110774212"/>
<dbReference type="InterPro" id="IPR003653">
    <property type="entry name" value="Peptidase_C48_C"/>
</dbReference>
<keyword evidence="5" id="KW-1185">Reference proteome</keyword>
<dbReference type="InterPro" id="IPR038765">
    <property type="entry name" value="Papain-like_cys_pep_sf"/>
</dbReference>
<accession>A0A6P5U590</accession>
<evidence type="ECO:0000256" key="2">
    <source>
        <dbReference type="ARBA" id="ARBA00022670"/>
    </source>
</evidence>
<evidence type="ECO:0000256" key="1">
    <source>
        <dbReference type="ARBA" id="ARBA00005234"/>
    </source>
</evidence>
<dbReference type="Gene3D" id="3.40.395.10">
    <property type="entry name" value="Adenoviral Proteinase, Chain A"/>
    <property type="match status" value="1"/>
</dbReference>
<evidence type="ECO:0000259" key="4">
    <source>
        <dbReference type="PROSITE" id="PS50600"/>
    </source>
</evidence>
<protein>
    <submittedName>
        <fullName evidence="6">Uncharacterized protein LOC110774212</fullName>
    </submittedName>
</protein>
<dbReference type="Proteomes" id="UP000515124">
    <property type="component" value="Unplaced"/>
</dbReference>
<dbReference type="RefSeq" id="XP_021834447.1">
    <property type="nucleotide sequence ID" value="XM_021978755.1"/>
</dbReference>
<dbReference type="AlphaFoldDB" id="A0A6P5U590"/>
<proteinExistence type="inferred from homology"/>
<dbReference type="PANTHER" id="PTHR33018">
    <property type="entry name" value="OS10G0338966 PROTEIN-RELATED"/>
    <property type="match status" value="1"/>
</dbReference>
<dbReference type="PROSITE" id="PS50600">
    <property type="entry name" value="ULP_PROTEASE"/>
    <property type="match status" value="1"/>
</dbReference>
<dbReference type="GeneID" id="110774212"/>
<feature type="domain" description="Ubiquitin-like protease family profile" evidence="4">
    <location>
        <begin position="150"/>
        <end position="315"/>
    </location>
</feature>
<dbReference type="GO" id="GO:0008234">
    <property type="term" value="F:cysteine-type peptidase activity"/>
    <property type="evidence" value="ECO:0007669"/>
    <property type="project" value="InterPro"/>
</dbReference>
<organism evidence="5 6">
    <name type="scientific">Prunus avium</name>
    <name type="common">Cherry</name>
    <name type="synonym">Cerasus avium</name>
    <dbReference type="NCBI Taxonomy" id="42229"/>
    <lineage>
        <taxon>Eukaryota</taxon>
        <taxon>Viridiplantae</taxon>
        <taxon>Streptophyta</taxon>
        <taxon>Embryophyta</taxon>
        <taxon>Tracheophyta</taxon>
        <taxon>Spermatophyta</taxon>
        <taxon>Magnoliopsida</taxon>
        <taxon>eudicotyledons</taxon>
        <taxon>Gunneridae</taxon>
        <taxon>Pentapetalae</taxon>
        <taxon>rosids</taxon>
        <taxon>fabids</taxon>
        <taxon>Rosales</taxon>
        <taxon>Rosaceae</taxon>
        <taxon>Amygdaloideae</taxon>
        <taxon>Amygdaleae</taxon>
        <taxon>Prunus</taxon>
    </lineage>
</organism>
<evidence type="ECO:0000313" key="6">
    <source>
        <dbReference type="RefSeq" id="XP_021834447.1"/>
    </source>
</evidence>
<dbReference type="PANTHER" id="PTHR33018:SF31">
    <property type="entry name" value="TRANSPOSASE, PTTA_EN_SPM, PLANT"/>
    <property type="match status" value="1"/>
</dbReference>
<evidence type="ECO:0000313" key="5">
    <source>
        <dbReference type="Proteomes" id="UP000515124"/>
    </source>
</evidence>
<keyword evidence="3" id="KW-0378">Hydrolase</keyword>
<dbReference type="SUPFAM" id="SSF54001">
    <property type="entry name" value="Cysteine proteinases"/>
    <property type="match status" value="1"/>
</dbReference>
<keyword evidence="2" id="KW-0645">Protease</keyword>